<evidence type="ECO:0000256" key="2">
    <source>
        <dbReference type="ARBA" id="ARBA00022448"/>
    </source>
</evidence>
<dbReference type="InterPro" id="IPR039426">
    <property type="entry name" value="TonB-dep_rcpt-like"/>
</dbReference>
<dbReference type="Proteomes" id="UP000240971">
    <property type="component" value="Unassembled WGS sequence"/>
</dbReference>
<dbReference type="InterPro" id="IPR011662">
    <property type="entry name" value="Secretin/TonB_short_N"/>
</dbReference>
<name>A0A2P8HA59_CHINA</name>
<evidence type="ECO:0000313" key="10">
    <source>
        <dbReference type="Proteomes" id="UP000240971"/>
    </source>
</evidence>
<feature type="domain" description="Secretin/TonB short N-terminal" evidence="8">
    <location>
        <begin position="68"/>
        <end position="119"/>
    </location>
</feature>
<keyword evidence="2 7" id="KW-0813">Transport</keyword>
<dbReference type="SUPFAM" id="SSF49464">
    <property type="entry name" value="Carboxypeptidase regulatory domain-like"/>
    <property type="match status" value="1"/>
</dbReference>
<evidence type="ECO:0000256" key="3">
    <source>
        <dbReference type="ARBA" id="ARBA00022452"/>
    </source>
</evidence>
<reference evidence="9 10" key="1">
    <citation type="submission" date="2018-03" db="EMBL/GenBank/DDBJ databases">
        <title>Genomic Encyclopedia of Archaeal and Bacterial Type Strains, Phase II (KMG-II): from individual species to whole genera.</title>
        <authorList>
            <person name="Goeker M."/>
        </authorList>
    </citation>
    <scope>NUCLEOTIDE SEQUENCE [LARGE SCALE GENOMIC DNA]</scope>
    <source>
        <strain evidence="9 10">DSM 24859</strain>
    </source>
</reference>
<comment type="subcellular location">
    <subcellularLocation>
        <location evidence="1 7">Cell outer membrane</location>
        <topology evidence="1 7">Multi-pass membrane protein</topology>
    </subcellularLocation>
</comment>
<dbReference type="InterPro" id="IPR023997">
    <property type="entry name" value="TonB-dep_OMP_SusC/RagA_CS"/>
</dbReference>
<dbReference type="AlphaFoldDB" id="A0A2P8HA59"/>
<evidence type="ECO:0000256" key="6">
    <source>
        <dbReference type="ARBA" id="ARBA00023237"/>
    </source>
</evidence>
<keyword evidence="5 7" id="KW-0472">Membrane</keyword>
<dbReference type="Gene3D" id="2.60.40.1120">
    <property type="entry name" value="Carboxypeptidase-like, regulatory domain"/>
    <property type="match status" value="1"/>
</dbReference>
<dbReference type="OrthoDB" id="899266at2"/>
<dbReference type="Gene3D" id="2.40.170.20">
    <property type="entry name" value="TonB-dependent receptor, beta-barrel domain"/>
    <property type="match status" value="1"/>
</dbReference>
<protein>
    <submittedName>
        <fullName evidence="9">TonB-linked SusC/RagA family outer membrane protein</fullName>
    </submittedName>
</protein>
<dbReference type="GO" id="GO:0009279">
    <property type="term" value="C:cell outer membrane"/>
    <property type="evidence" value="ECO:0007669"/>
    <property type="project" value="UniProtKB-SubCell"/>
</dbReference>
<keyword evidence="10" id="KW-1185">Reference proteome</keyword>
<dbReference type="PROSITE" id="PS52016">
    <property type="entry name" value="TONB_DEPENDENT_REC_3"/>
    <property type="match status" value="1"/>
</dbReference>
<dbReference type="FunFam" id="2.170.130.10:FF:000003">
    <property type="entry name" value="SusC/RagA family TonB-linked outer membrane protein"/>
    <property type="match status" value="1"/>
</dbReference>
<proteinExistence type="inferred from homology"/>
<dbReference type="Pfam" id="PF07715">
    <property type="entry name" value="Plug"/>
    <property type="match status" value="1"/>
</dbReference>
<dbReference type="NCBIfam" id="TIGR04056">
    <property type="entry name" value="OMP_RagA_SusC"/>
    <property type="match status" value="1"/>
</dbReference>
<dbReference type="EMBL" id="PYAW01000009">
    <property type="protein sequence ID" value="PSL43081.1"/>
    <property type="molecule type" value="Genomic_DNA"/>
</dbReference>
<evidence type="ECO:0000313" key="9">
    <source>
        <dbReference type="EMBL" id="PSL43081.1"/>
    </source>
</evidence>
<dbReference type="RefSeq" id="WP_106531175.1">
    <property type="nucleotide sequence ID" value="NZ_PYAW01000009.1"/>
</dbReference>
<dbReference type="InterPro" id="IPR012910">
    <property type="entry name" value="Plug_dom"/>
</dbReference>
<sequence>MLLIIRGKVCPLCRLLPVKMLGTMKFAAILLAGIFFVNAKSFSQNVTISGKDLTCKQIFATIEQQTSFAVVCDNSLLSRIKPVSINVKNISVSEILDRCLKGTGLTWSIRNNVIVIKKEDGNHSPKEQMIPQEIISGIVRDENGTDIEGASVFIKGNDVQKGIVTNAKGEFSLENIPPGSYTLEISIIGYNKYEKKITVNGPVSRLAVTLLPSVNSLTETVVVAYGTQKKTDLTGAVSSISANDLNNRPVTNVTNALQGTMAGVIVVENNGQPGRDEGTINIRGIGTLGKLDNSAPMVVVDGLISSLKDVNPNDIEHISVLKDAASAAIYGSRAANGVVVITTKRGQKGHLQVHYDAYAGKQKAIRLPDYLPSWQQATLYNEALKNEGAYVRWTNTDIRQFKDGSDLTGAHPDTDWLRKFYAGSGVQQNHYLSLTGGDDKAQYLFSLGYFDQNGIVPHTDNKKYSTRFNINAALSPKFSINANLGYIYAPFEEPASAYFGVPAFSEMISQIYRVSNTVPYKYANGYYGYVGDGNPMAWLESGSLNKARNHTLAGNVNADWEFVKGLHFKPNFGYRLNMIQGELFVKDIQFYDYLTGAPTKYQGPNNLTNTAESATYTNLQALLEYQKDIALHHFKLLAGYSQEYQRYTSDTLYRQGFLNNIITQINAGPAAGQTNAGSANELALQSVFGRLNYDYNEKYLLEANLRYDGSSRFAPANRWGLFPSFSAGWNIAGEDFFEKMQSIINSLKLRGSWGMLGNQAVVGNYPAIATVSPGLNYSFGQAIAAGIAPVVGANPNITWEATTTYDVGLDATFLKNKLTVTADYFVKNTNNVLLQLPIGAPYSLTAPYQNAGAVTNKGWEFAIGYRNRVHEFSYYVNMNAAFIKNEITDLKGSGPYINAGTFQQVGYPVNSLYGYISEGIFQTKDEIAKHATQRGGVIAPGDIMYKDINNDGVIDGKDRVYLGSYFPKMTYGLNGGISWKGVDVNFFFQGALGVKNYVQANMLGEVGANVNKPTTIFLDRWTPANPTATFPRLWISYTNNDPARTPSSFWVKNASYLRLKNLQIGYNIPDVLTQKIGIRHFKIYYSGQNIWTISKFYKWVDPEAPVGESGYTYPQVLINTIGVNVTF</sequence>
<dbReference type="NCBIfam" id="TIGR04057">
    <property type="entry name" value="SusC_RagA_signa"/>
    <property type="match status" value="1"/>
</dbReference>
<keyword evidence="6 7" id="KW-0998">Cell outer membrane</keyword>
<evidence type="ECO:0000256" key="5">
    <source>
        <dbReference type="ARBA" id="ARBA00023136"/>
    </source>
</evidence>
<comment type="similarity">
    <text evidence="7">Belongs to the TonB-dependent receptor family.</text>
</comment>
<evidence type="ECO:0000256" key="7">
    <source>
        <dbReference type="PROSITE-ProRule" id="PRU01360"/>
    </source>
</evidence>
<dbReference type="InterPro" id="IPR037066">
    <property type="entry name" value="Plug_dom_sf"/>
</dbReference>
<dbReference type="Gene3D" id="2.170.130.10">
    <property type="entry name" value="TonB-dependent receptor, plug domain"/>
    <property type="match status" value="1"/>
</dbReference>
<dbReference type="InterPro" id="IPR008969">
    <property type="entry name" value="CarboxyPept-like_regulatory"/>
</dbReference>
<dbReference type="InterPro" id="IPR023996">
    <property type="entry name" value="TonB-dep_OMP_SusC/RagA"/>
</dbReference>
<evidence type="ECO:0000256" key="1">
    <source>
        <dbReference type="ARBA" id="ARBA00004571"/>
    </source>
</evidence>
<dbReference type="SUPFAM" id="SSF56935">
    <property type="entry name" value="Porins"/>
    <property type="match status" value="1"/>
</dbReference>
<accession>A0A2P8HA59</accession>
<gene>
    <name evidence="9" type="ORF">CLV51_10975</name>
</gene>
<dbReference type="SMART" id="SM00965">
    <property type="entry name" value="STN"/>
    <property type="match status" value="1"/>
</dbReference>
<dbReference type="InterPro" id="IPR036942">
    <property type="entry name" value="Beta-barrel_TonB_sf"/>
</dbReference>
<keyword evidence="4 7" id="KW-0812">Transmembrane</keyword>
<evidence type="ECO:0000259" key="8">
    <source>
        <dbReference type="SMART" id="SM00965"/>
    </source>
</evidence>
<dbReference type="Pfam" id="PF07660">
    <property type="entry name" value="STN"/>
    <property type="match status" value="1"/>
</dbReference>
<evidence type="ECO:0000256" key="4">
    <source>
        <dbReference type="ARBA" id="ARBA00022692"/>
    </source>
</evidence>
<comment type="caution">
    <text evidence="9">The sequence shown here is derived from an EMBL/GenBank/DDBJ whole genome shotgun (WGS) entry which is preliminary data.</text>
</comment>
<dbReference type="Pfam" id="PF13715">
    <property type="entry name" value="CarbopepD_reg_2"/>
    <property type="match status" value="1"/>
</dbReference>
<keyword evidence="3 7" id="KW-1134">Transmembrane beta strand</keyword>
<organism evidence="9 10">
    <name type="scientific">Chitinophaga niastensis</name>
    <dbReference type="NCBI Taxonomy" id="536980"/>
    <lineage>
        <taxon>Bacteria</taxon>
        <taxon>Pseudomonadati</taxon>
        <taxon>Bacteroidota</taxon>
        <taxon>Chitinophagia</taxon>
        <taxon>Chitinophagales</taxon>
        <taxon>Chitinophagaceae</taxon>
        <taxon>Chitinophaga</taxon>
    </lineage>
</organism>